<organism evidence="2 3">
    <name type="scientific">Vespula maculifrons</name>
    <name type="common">Eastern yellow jacket</name>
    <name type="synonym">Wasp</name>
    <dbReference type="NCBI Taxonomy" id="7453"/>
    <lineage>
        <taxon>Eukaryota</taxon>
        <taxon>Metazoa</taxon>
        <taxon>Ecdysozoa</taxon>
        <taxon>Arthropoda</taxon>
        <taxon>Hexapoda</taxon>
        <taxon>Insecta</taxon>
        <taxon>Pterygota</taxon>
        <taxon>Neoptera</taxon>
        <taxon>Endopterygota</taxon>
        <taxon>Hymenoptera</taxon>
        <taxon>Apocrita</taxon>
        <taxon>Aculeata</taxon>
        <taxon>Vespoidea</taxon>
        <taxon>Vespidae</taxon>
        <taxon>Vespinae</taxon>
        <taxon>Vespula</taxon>
    </lineage>
</organism>
<feature type="region of interest" description="Disordered" evidence="1">
    <location>
        <begin position="1"/>
        <end position="21"/>
    </location>
</feature>
<dbReference type="EMBL" id="JAYRBN010000046">
    <property type="protein sequence ID" value="KAL2745156.1"/>
    <property type="molecule type" value="Genomic_DNA"/>
</dbReference>
<evidence type="ECO:0000256" key="1">
    <source>
        <dbReference type="SAM" id="MobiDB-lite"/>
    </source>
</evidence>
<comment type="caution">
    <text evidence="2">The sequence shown here is derived from an EMBL/GenBank/DDBJ whole genome shotgun (WGS) entry which is preliminary data.</text>
</comment>
<gene>
    <name evidence="2" type="ORF">V1477_006573</name>
</gene>
<keyword evidence="3" id="KW-1185">Reference proteome</keyword>
<protein>
    <submittedName>
        <fullName evidence="2">Uncharacterized protein</fullName>
    </submittedName>
</protein>
<proteinExistence type="predicted"/>
<evidence type="ECO:0000313" key="3">
    <source>
        <dbReference type="Proteomes" id="UP001607303"/>
    </source>
</evidence>
<feature type="region of interest" description="Disordered" evidence="1">
    <location>
        <begin position="102"/>
        <end position="128"/>
    </location>
</feature>
<reference evidence="2 3" key="1">
    <citation type="journal article" date="2024" name="Ann. Entomol. Soc. Am.">
        <title>Genomic analyses of the southern and eastern yellowjacket wasps (Hymenoptera: Vespidae) reveal evolutionary signatures of social life.</title>
        <authorList>
            <person name="Catto M.A."/>
            <person name="Caine P.B."/>
            <person name="Orr S.E."/>
            <person name="Hunt B.G."/>
            <person name="Goodisman M.A.D."/>
        </authorList>
    </citation>
    <scope>NUCLEOTIDE SEQUENCE [LARGE SCALE GENOMIC DNA]</scope>
    <source>
        <strain evidence="2">232</strain>
        <tissue evidence="2">Head and thorax</tissue>
    </source>
</reference>
<dbReference type="AlphaFoldDB" id="A0ABD2CJG7"/>
<feature type="compositionally biased region" description="Basic and acidic residues" evidence="1">
    <location>
        <begin position="110"/>
        <end position="123"/>
    </location>
</feature>
<feature type="compositionally biased region" description="Basic and acidic residues" evidence="1">
    <location>
        <begin position="1"/>
        <end position="16"/>
    </location>
</feature>
<name>A0ABD2CJG7_VESMC</name>
<sequence length="207" mass="23758">MELEKKREREKEEKGKEKRKNTRIRALKRSDNITMCFYDFTIDNNSTTFMDFSCVSRPTRSDAAYAREISRIYGVRRFAEYKVSVSKYADLGRRGLVRKGSTGVRGKGFARKEERRSNSEKGRKSGFAMAKIQASSRTHSGHFPLINNDKYECVYTARDKSAVCQIPTRLSLVGNAEIYGTLCLILFSGFHDSRIFRHDPETAVPSR</sequence>
<evidence type="ECO:0000313" key="2">
    <source>
        <dbReference type="EMBL" id="KAL2745156.1"/>
    </source>
</evidence>
<dbReference type="Proteomes" id="UP001607303">
    <property type="component" value="Unassembled WGS sequence"/>
</dbReference>
<accession>A0ABD2CJG7</accession>